<evidence type="ECO:0000256" key="3">
    <source>
        <dbReference type="SAM" id="SignalP"/>
    </source>
</evidence>
<feature type="domain" description="PilY1 beta-propeller" evidence="4">
    <location>
        <begin position="848"/>
        <end position="1033"/>
    </location>
</feature>
<keyword evidence="6" id="KW-1185">Reference proteome</keyword>
<accession>A0ABX1GKC4</accession>
<proteinExistence type="predicted"/>
<feature type="chain" id="PRO_5046875870" description="PilY1 beta-propeller domain-containing protein" evidence="3">
    <location>
        <begin position="25"/>
        <end position="1276"/>
    </location>
</feature>
<keyword evidence="2" id="KW-0106">Calcium</keyword>
<name>A0ABX1GKC4_9GAMM</name>
<dbReference type="EMBL" id="JAAWWK010000006">
    <property type="protein sequence ID" value="NKI18807.1"/>
    <property type="molecule type" value="Genomic_DNA"/>
</dbReference>
<evidence type="ECO:0000256" key="1">
    <source>
        <dbReference type="ARBA" id="ARBA00022723"/>
    </source>
</evidence>
<feature type="signal peptide" evidence="3">
    <location>
        <begin position="1"/>
        <end position="24"/>
    </location>
</feature>
<dbReference type="InterPro" id="IPR008707">
    <property type="entry name" value="B-propeller_PilY1"/>
</dbReference>
<evidence type="ECO:0000313" key="6">
    <source>
        <dbReference type="Proteomes" id="UP000765845"/>
    </source>
</evidence>
<sequence length="1276" mass="134096">MMKNMLRTGISLIAVLLLSSSVLAEDIDLFAGITPGGANPPTVLLGWHSSANSNANVVHGCLYADDLGVPNLGSTVGGMEQCAMVNTMLSLLEPENDYLLGAIKIGLMVFNQNSFSSFDNGTTLGNGDNRCGFLLVPPVLMDEAGINDFIRLLKSMDKSDLGNQTRLGDLIAESWAMLNGLPTSCSGVDYSQLAESATDCRDAVLVYIGNATKETANVKDGTGNPDVLLKAQLTDKFGYSTSSEQYNFFATPRAVTQLNNSDASNNSYWGDEWTRFMNLVDTSDSSQSDRNITTYSIAVFDSALEAKLAGEINFLADLALEGGGKAFKVTAANHAGLQAIFLQIFNEVQDVNSAFSSATLPVSANTQGTFLNQVYIANFRPDGDAAPRWNGNVKQYQLGFDAGGNIVLADADQDVSGVVESAINPLTGSIEPLARSFWTTNAPKDSSGTLISAWPSDGFWRNSPEGQAFKKDAPDGELVEKGGVGQILRVDNLLSSDQRRVYTCNATGSCPTGGAALNAFSTDNTTLVNNFTTMLGAGTAGGAASLSGGDYEPAMDLSTSCSGSGNGRSCVITHDGTMVINAASDKLIVNGAWNDSLNTNKQVCTSSTPCTVSNVTANSFTVNSKDIPSGASYTGIEVLRVTNKLTVTQSAHSLAQGDAVTLDNCTASGTTNTYNLASVTGEVLGSVASIESANSFAMTIGNYVMIEGAGISCGSSVETLSAANLIDWVRGDDIVGNESRRGPCPPESRDSDCPISARGSIHADVLHSRPAVINYGGSTGVVLFYGSNDGHFHAVNGNQQSNVGSVQPGGELWSFVAPEFFPKLKRQFNNSPLVSYPNVTDPDAEPRDYFFDGNTTVLQDKRSSSPTAGKSYIYMSARRGGRFIYALDVTTPTSPKFLWRISEAEIPELGQTWSQAQIALIKGYANPVLVLGAGYDPAQDAEPAPASDTQGRGIIILDSVTGGVVWAGLKSCSGVTTVSGGHCLAVSDMNHSIPASITLLDRDLDGYIERLYANDVGGNIWRVDLEPVSSTSPAFSDVAVTKLASLGGTGNNARKFLFPPDVIPTGNFDAVVAVSGDREHPLYTADTTPGLSFNVQNRFFMVMDKNLGKSVPASYTTVTMSDLVDQSVLQCADAGGSAVDCASADSVGALYFDGQSSTIAGYYFDLLPGEKGVNAPLTVAGKVYFGTNQPDVPASGSCTANLGNAGAYIVSLVTGERQRNEFVGGGLPPSPIAGLVDIDGKTVPFIIGGTGPSPFTPSTPALDLSGARKRTYWYYK</sequence>
<evidence type="ECO:0000313" key="5">
    <source>
        <dbReference type="EMBL" id="NKI18807.1"/>
    </source>
</evidence>
<dbReference type="Proteomes" id="UP000765845">
    <property type="component" value="Unassembled WGS sequence"/>
</dbReference>
<keyword evidence="1" id="KW-0479">Metal-binding</keyword>
<keyword evidence="3" id="KW-0732">Signal</keyword>
<reference evidence="5 6" key="1">
    <citation type="submission" date="2020-04" db="EMBL/GenBank/DDBJ databases">
        <authorList>
            <person name="Yoon J."/>
        </authorList>
    </citation>
    <scope>NUCLEOTIDE SEQUENCE [LARGE SCALE GENOMIC DNA]</scope>
    <source>
        <strain evidence="5 6">KMU-166</strain>
    </source>
</reference>
<organism evidence="5 6">
    <name type="scientific">Spongiibacter thalassae</name>
    <dbReference type="NCBI Taxonomy" id="2721624"/>
    <lineage>
        <taxon>Bacteria</taxon>
        <taxon>Pseudomonadati</taxon>
        <taxon>Pseudomonadota</taxon>
        <taxon>Gammaproteobacteria</taxon>
        <taxon>Cellvibrionales</taxon>
        <taxon>Spongiibacteraceae</taxon>
        <taxon>Spongiibacter</taxon>
    </lineage>
</organism>
<dbReference type="Pfam" id="PF05567">
    <property type="entry name" value="T4P_PilY1"/>
    <property type="match status" value="1"/>
</dbReference>
<protein>
    <recommendedName>
        <fullName evidence="4">PilY1 beta-propeller domain-containing protein</fullName>
    </recommendedName>
</protein>
<evidence type="ECO:0000256" key="2">
    <source>
        <dbReference type="ARBA" id="ARBA00022837"/>
    </source>
</evidence>
<evidence type="ECO:0000259" key="4">
    <source>
        <dbReference type="Pfam" id="PF05567"/>
    </source>
</evidence>
<gene>
    <name evidence="5" type="ORF">HCU74_15470</name>
</gene>
<dbReference type="RefSeq" id="WP_168451335.1">
    <property type="nucleotide sequence ID" value="NZ_JAAWWK010000006.1"/>
</dbReference>
<comment type="caution">
    <text evidence="5">The sequence shown here is derived from an EMBL/GenBank/DDBJ whole genome shotgun (WGS) entry which is preliminary data.</text>
</comment>